<feature type="chain" id="PRO_5032836315" description="Lipoprotein" evidence="1">
    <location>
        <begin position="21"/>
        <end position="438"/>
    </location>
</feature>
<gene>
    <name evidence="2" type="ORF">HNQ57_003176</name>
</gene>
<reference evidence="2 3" key="1">
    <citation type="submission" date="2020-08" db="EMBL/GenBank/DDBJ databases">
        <title>Genomic Encyclopedia of Type Strains, Phase IV (KMG-IV): sequencing the most valuable type-strain genomes for metagenomic binning, comparative biology and taxonomic classification.</title>
        <authorList>
            <person name="Goeker M."/>
        </authorList>
    </citation>
    <scope>NUCLEOTIDE SEQUENCE [LARGE SCALE GENOMIC DNA]</scope>
    <source>
        <strain evidence="2 3">DSM 25701</strain>
    </source>
</reference>
<comment type="caution">
    <text evidence="2">The sequence shown here is derived from an EMBL/GenBank/DDBJ whole genome shotgun (WGS) entry which is preliminary data.</text>
</comment>
<name>A0A840R6E5_9GAMM</name>
<proteinExistence type="predicted"/>
<evidence type="ECO:0000313" key="3">
    <source>
        <dbReference type="Proteomes" id="UP000536640"/>
    </source>
</evidence>
<keyword evidence="1" id="KW-0732">Signal</keyword>
<organism evidence="2 3">
    <name type="scientific">Zhongshania antarctica</name>
    <dbReference type="NCBI Taxonomy" id="641702"/>
    <lineage>
        <taxon>Bacteria</taxon>
        <taxon>Pseudomonadati</taxon>
        <taxon>Pseudomonadota</taxon>
        <taxon>Gammaproteobacteria</taxon>
        <taxon>Cellvibrionales</taxon>
        <taxon>Spongiibacteraceae</taxon>
        <taxon>Zhongshania</taxon>
    </lineage>
</organism>
<sequence length="438" mass="46976">MIKKNMNVKFVVLATSLVLAACGGGGGESTSAVDGPSQSLKGVFIDSRVAGLAYKTGSKSGVTNNLGEFEYNEGESVTFTLFGNDFDAVPGASVITPFDLIGKDGNPDLAINIVRLLLTVDTDGDTSTINLPETTAVLNFSQDTAAFENDQAVTQFVQENSNTALKSAEEAEQHTKQSFEDPAFEGKGKELAGTTVYSLIESTRCPNETLRATYEFGGDNTVVINETVVDEFCGVTALSETLLVTDFMSRIGNPLSCEDTSCSYGELNRSYGTGASRVTISQPAGTGYATAYTGEGSNMLTYHIAFADYRFDLSGKILDTKMTVSYCDSAVEAGYEYTFRDSDYVRVGSDYISRACEVGEPTTKVRSFADNDSSGDSTLPCAALPLCTAQELNRYDEGNDGDSRAYTAKRVHFPGSRSFRAITVKEGVTFDEISTIRK</sequence>
<accession>A0A840R6E5</accession>
<evidence type="ECO:0000313" key="2">
    <source>
        <dbReference type="EMBL" id="MBB5188879.1"/>
    </source>
</evidence>
<dbReference type="EMBL" id="JACHHW010000010">
    <property type="protein sequence ID" value="MBB5188879.1"/>
    <property type="molecule type" value="Genomic_DNA"/>
</dbReference>
<dbReference type="RefSeq" id="WP_184464556.1">
    <property type="nucleotide sequence ID" value="NZ_JACHHW010000010.1"/>
</dbReference>
<dbReference type="Proteomes" id="UP000536640">
    <property type="component" value="Unassembled WGS sequence"/>
</dbReference>
<keyword evidence="3" id="KW-1185">Reference proteome</keyword>
<evidence type="ECO:0008006" key="4">
    <source>
        <dbReference type="Google" id="ProtNLM"/>
    </source>
</evidence>
<feature type="signal peptide" evidence="1">
    <location>
        <begin position="1"/>
        <end position="20"/>
    </location>
</feature>
<dbReference type="PROSITE" id="PS51257">
    <property type="entry name" value="PROKAR_LIPOPROTEIN"/>
    <property type="match status" value="1"/>
</dbReference>
<dbReference type="AlphaFoldDB" id="A0A840R6E5"/>
<protein>
    <recommendedName>
        <fullName evidence="4">Lipoprotein</fullName>
    </recommendedName>
</protein>
<evidence type="ECO:0000256" key="1">
    <source>
        <dbReference type="SAM" id="SignalP"/>
    </source>
</evidence>